<sequence>MKYCASCVLPDTRPNLVIGRDGVCNACMNHRNKPHIDWPERQKTFRKIVEEAQRRSSGYDCLIPVSGGKDSTWQTVKCLEYGLNPLTFTYAPPLRTELGRNNLDNLIDLGVDHIDYRINPKAEAVFLLKSFRRFGNCGTPMHTAIFSISRMLANRFRIPLIIWGEDSSTEYGGKKDSDAEFELDKAWLNKFGVSHGTSAADWVDADLTAKMMTPYVGASDEELTQSGTASIFLGYFFKWDPEESRRVAVENGMKIKEDGARTGFYNYADLDDEFIAVHHWMKWYKFGFTRLFDNLSIEIRNGRMTRDAALEVIRATGDQLPLNDIKAFCRFTKISEDEFFSIAEQFRNREIWSKEDGTWKMKDFILPDWTWT</sequence>
<proteinExistence type="predicted"/>
<accession>A0A371B6N2</accession>
<dbReference type="AlphaFoldDB" id="A0A371B6N2"/>
<name>A0A371B6N2_9BRAD</name>
<reference evidence="2" key="1">
    <citation type="submission" date="2018-08" db="EMBL/GenBank/DDBJ databases">
        <authorList>
            <person name="Kim S.-J."/>
            <person name="Jung G.-Y."/>
        </authorList>
    </citation>
    <scope>NUCLEOTIDE SEQUENCE [LARGE SCALE GENOMIC DNA]</scope>
    <source>
        <strain evidence="2">GY_H</strain>
    </source>
</reference>
<dbReference type="InterPro" id="IPR020022">
    <property type="entry name" value="N-acetyl_sugar_amidoTrfase"/>
</dbReference>
<protein>
    <submittedName>
        <fullName evidence="1">N-acetyl sugar amidotransferase</fullName>
    </submittedName>
</protein>
<comment type="caution">
    <text evidence="1">The sequence shown here is derived from an EMBL/GenBank/DDBJ whole genome shotgun (WGS) entry which is preliminary data.</text>
</comment>
<keyword evidence="1" id="KW-0808">Transferase</keyword>
<evidence type="ECO:0000313" key="2">
    <source>
        <dbReference type="Proteomes" id="UP000263993"/>
    </source>
</evidence>
<evidence type="ECO:0000313" key="1">
    <source>
        <dbReference type="EMBL" id="RDV03167.1"/>
    </source>
</evidence>
<dbReference type="OrthoDB" id="9765475at2"/>
<dbReference type="RefSeq" id="WP_115515195.1">
    <property type="nucleotide sequence ID" value="NZ_QRGO01000001.1"/>
</dbReference>
<dbReference type="EMBL" id="QRGO01000001">
    <property type="protein sequence ID" value="RDV03167.1"/>
    <property type="molecule type" value="Genomic_DNA"/>
</dbReference>
<dbReference type="SUPFAM" id="SSF52402">
    <property type="entry name" value="Adenine nucleotide alpha hydrolases-like"/>
    <property type="match status" value="1"/>
</dbReference>
<dbReference type="GO" id="GO:0016740">
    <property type="term" value="F:transferase activity"/>
    <property type="evidence" value="ECO:0007669"/>
    <property type="project" value="UniProtKB-KW"/>
</dbReference>
<gene>
    <name evidence="1" type="ORF">DXH78_00310</name>
</gene>
<organism evidence="1 2">
    <name type="scientific">Undibacter mobilis</name>
    <dbReference type="NCBI Taxonomy" id="2292256"/>
    <lineage>
        <taxon>Bacteria</taxon>
        <taxon>Pseudomonadati</taxon>
        <taxon>Pseudomonadota</taxon>
        <taxon>Alphaproteobacteria</taxon>
        <taxon>Hyphomicrobiales</taxon>
        <taxon>Nitrobacteraceae</taxon>
        <taxon>Undibacter</taxon>
    </lineage>
</organism>
<dbReference type="NCBIfam" id="TIGR03573">
    <property type="entry name" value="WbuX"/>
    <property type="match status" value="1"/>
</dbReference>
<dbReference type="Proteomes" id="UP000263993">
    <property type="component" value="Unassembled WGS sequence"/>
</dbReference>
<keyword evidence="2" id="KW-1185">Reference proteome</keyword>